<reference evidence="4" key="1">
    <citation type="submission" date="2020-10" db="EMBL/GenBank/DDBJ databases">
        <title>Unveiling of a novel bifunctional photoreceptor, Dualchrome1, isolated from a cosmopolitan green alga.</title>
        <authorList>
            <person name="Suzuki S."/>
            <person name="Kawachi M."/>
        </authorList>
    </citation>
    <scope>NUCLEOTIDE SEQUENCE</scope>
    <source>
        <strain evidence="4">NIES 2893</strain>
    </source>
</reference>
<dbReference type="FunFam" id="2.60.40.780:FF:000001">
    <property type="entry name" value="von Hippel-Lindau disease tumor suppressor"/>
    <property type="match status" value="1"/>
</dbReference>
<dbReference type="InterPro" id="IPR024053">
    <property type="entry name" value="VHL_beta_dom"/>
</dbReference>
<organism evidence="4 5">
    <name type="scientific">Pycnococcus provasolii</name>
    <dbReference type="NCBI Taxonomy" id="41880"/>
    <lineage>
        <taxon>Eukaryota</taxon>
        <taxon>Viridiplantae</taxon>
        <taxon>Chlorophyta</taxon>
        <taxon>Pseudoscourfieldiophyceae</taxon>
        <taxon>Pseudoscourfieldiales</taxon>
        <taxon>Pycnococcaceae</taxon>
        <taxon>Pycnococcus</taxon>
    </lineage>
</organism>
<dbReference type="Pfam" id="PF01847">
    <property type="entry name" value="VHL"/>
    <property type="match status" value="1"/>
</dbReference>
<name>A0A830HIZ1_9CHLO</name>
<evidence type="ECO:0000256" key="2">
    <source>
        <dbReference type="SAM" id="MobiDB-lite"/>
    </source>
</evidence>
<comment type="caution">
    <text evidence="4">The sequence shown here is derived from an EMBL/GenBank/DDBJ whole genome shotgun (WGS) entry which is preliminary data.</text>
</comment>
<feature type="compositionally biased region" description="Low complexity" evidence="2">
    <location>
        <begin position="527"/>
        <end position="538"/>
    </location>
</feature>
<feature type="compositionally biased region" description="Low complexity" evidence="2">
    <location>
        <begin position="272"/>
        <end position="286"/>
    </location>
</feature>
<evidence type="ECO:0000259" key="3">
    <source>
        <dbReference type="Pfam" id="PF01847"/>
    </source>
</evidence>
<protein>
    <recommendedName>
        <fullName evidence="3">von Hippel-Lindau disease tumour suppressor beta domain-containing protein</fullName>
    </recommendedName>
</protein>
<dbReference type="CDD" id="cd05468">
    <property type="entry name" value="pVHL"/>
    <property type="match status" value="1"/>
</dbReference>
<keyword evidence="5" id="KW-1185">Reference proteome</keyword>
<dbReference type="InterPro" id="IPR037140">
    <property type="entry name" value="VHL_beta_dom_sf"/>
</dbReference>
<gene>
    <name evidence="4" type="ORF">PPROV_000546000</name>
</gene>
<comment type="similarity">
    <text evidence="1">Belongs to the VHL family.</text>
</comment>
<proteinExistence type="inferred from homology"/>
<dbReference type="Gene3D" id="2.60.40.780">
    <property type="entry name" value="von Hippel-Lindau disease tumour suppressor, beta domain"/>
    <property type="match status" value="1"/>
</dbReference>
<dbReference type="Proteomes" id="UP000660262">
    <property type="component" value="Unassembled WGS sequence"/>
</dbReference>
<dbReference type="EMBL" id="BNJQ01000014">
    <property type="protein sequence ID" value="GHP06715.1"/>
    <property type="molecule type" value="Genomic_DNA"/>
</dbReference>
<sequence>MLDLADYAAAINRRLPGWVLLPARGRTVPSLHSLRVKDTYRPRERDEAELLTWTIPGTEGPEVTPPTPVRLRSKRSEQVTYVEFRNNTRGVVRLLWIDFHGNEVAYPLIASGQTFRQHTFLTHPWIFRDVETGRQCVTDNQQTVFFPDSNVARCTVAGLALTTAECPALPWVPSRHHMYPPNAKMAVKQLLLCHRRISKVGADGPAPLTGADAATDAADTAANNSASPPASGGWLCIPSRSKSSSGNRRQRVDSGAGDPPFRNTRSRRAKQAEAAAATAVAEQHAASEPGVLSTEDVALSLDDEGGPSMESQHEGGDGQSLSPRNRNRSSSWDMEATTLGDLPHELVLDIAAMVVPQRVAEGAPADLSFYNAAHMPYTPEKAWLVASQEPEKSRLVGQPPPLDFEALYRATFAGGAGVADRDGAEAGDGNGRVGGGPFGHILRWSTLRGMLGLLTEMRWNAVGGQHHLRSHNHHQTQYPNEHPTAIPPPVATQARRRARSATTRQRDAWVQASEIPVPPPAPEDIEANSPANSSPVNSDRSPVPNSGRLVIAETPRAVSDMGGSRLALEDVEAQEGDGVVPEPSPVVSPHHLDISTPSSSGAHHRGTGSTRRAA</sequence>
<dbReference type="InterPro" id="IPR022772">
    <property type="entry name" value="VHL_tumour_suppress_b/a_dom"/>
</dbReference>
<dbReference type="AlphaFoldDB" id="A0A830HIZ1"/>
<dbReference type="SUPFAM" id="SSF49468">
    <property type="entry name" value="VHL"/>
    <property type="match status" value="1"/>
</dbReference>
<feature type="region of interest" description="Disordered" evidence="2">
    <location>
        <begin position="219"/>
        <end position="331"/>
    </location>
</feature>
<evidence type="ECO:0000256" key="1">
    <source>
        <dbReference type="ARBA" id="ARBA00010057"/>
    </source>
</evidence>
<feature type="compositionally biased region" description="Low complexity" evidence="2">
    <location>
        <begin position="579"/>
        <end position="589"/>
    </location>
</feature>
<dbReference type="OrthoDB" id="549973at2759"/>
<dbReference type="InterPro" id="IPR036208">
    <property type="entry name" value="VHL_sf"/>
</dbReference>
<feature type="domain" description="von Hippel-Lindau disease tumour suppressor beta" evidence="3">
    <location>
        <begin position="71"/>
        <end position="151"/>
    </location>
</feature>
<accession>A0A830HIZ1</accession>
<feature type="region of interest" description="Disordered" evidence="2">
    <location>
        <begin position="468"/>
        <end position="614"/>
    </location>
</feature>
<evidence type="ECO:0000313" key="4">
    <source>
        <dbReference type="EMBL" id="GHP06715.1"/>
    </source>
</evidence>
<feature type="compositionally biased region" description="Polar residues" evidence="2">
    <location>
        <begin position="595"/>
        <end position="614"/>
    </location>
</feature>
<evidence type="ECO:0000313" key="5">
    <source>
        <dbReference type="Proteomes" id="UP000660262"/>
    </source>
</evidence>
<feature type="compositionally biased region" description="Low complexity" evidence="2">
    <location>
        <begin position="219"/>
        <end position="233"/>
    </location>
</feature>